<reference evidence="1 2" key="1">
    <citation type="journal article" date="2022" name="Hortic Res">
        <title>A haplotype resolved chromosomal level avocado genome allows analysis of novel avocado genes.</title>
        <authorList>
            <person name="Nath O."/>
            <person name="Fletcher S.J."/>
            <person name="Hayward A."/>
            <person name="Shaw L.M."/>
            <person name="Masouleh A.K."/>
            <person name="Furtado A."/>
            <person name="Henry R.J."/>
            <person name="Mitter N."/>
        </authorList>
    </citation>
    <scope>NUCLEOTIDE SEQUENCE [LARGE SCALE GENOMIC DNA]</scope>
    <source>
        <strain evidence="2">cv. Hass</strain>
    </source>
</reference>
<dbReference type="Proteomes" id="UP001234297">
    <property type="component" value="Chromosome 4"/>
</dbReference>
<comment type="caution">
    <text evidence="1">The sequence shown here is derived from an EMBL/GenBank/DDBJ whole genome shotgun (WGS) entry which is preliminary data.</text>
</comment>
<proteinExistence type="predicted"/>
<protein>
    <submittedName>
        <fullName evidence="1">Uncharacterized protein</fullName>
    </submittedName>
</protein>
<keyword evidence="2" id="KW-1185">Reference proteome</keyword>
<accession>A0ACC2KD31</accession>
<organism evidence="1 2">
    <name type="scientific">Persea americana</name>
    <name type="common">Avocado</name>
    <dbReference type="NCBI Taxonomy" id="3435"/>
    <lineage>
        <taxon>Eukaryota</taxon>
        <taxon>Viridiplantae</taxon>
        <taxon>Streptophyta</taxon>
        <taxon>Embryophyta</taxon>
        <taxon>Tracheophyta</taxon>
        <taxon>Spermatophyta</taxon>
        <taxon>Magnoliopsida</taxon>
        <taxon>Magnoliidae</taxon>
        <taxon>Laurales</taxon>
        <taxon>Lauraceae</taxon>
        <taxon>Persea</taxon>
    </lineage>
</organism>
<evidence type="ECO:0000313" key="2">
    <source>
        <dbReference type="Proteomes" id="UP001234297"/>
    </source>
</evidence>
<gene>
    <name evidence="1" type="ORF">MRB53_015202</name>
</gene>
<dbReference type="EMBL" id="CM056812">
    <property type="protein sequence ID" value="KAJ8619016.1"/>
    <property type="molecule type" value="Genomic_DNA"/>
</dbReference>
<evidence type="ECO:0000313" key="1">
    <source>
        <dbReference type="EMBL" id="KAJ8619016.1"/>
    </source>
</evidence>
<sequence>MASSPHHIDYDKDELDESYDPGGESDAFDHDFEISDSEYANFQYETNDHAITNVEEVGLHTLLVGEEVGGEGDLIGYISQSSCHSLNTGSDSDGVSYHMVNEFEHDRHMDRPVMSIGLLFKSVNDLRMALK</sequence>
<name>A0ACC2KD31_PERAE</name>